<name>A0A7J9BDW7_GOSGO</name>
<proteinExistence type="predicted"/>
<protein>
    <submittedName>
        <fullName evidence="1">Uncharacterized protein</fullName>
    </submittedName>
</protein>
<evidence type="ECO:0000313" key="1">
    <source>
        <dbReference type="EMBL" id="MBA0734531.1"/>
    </source>
</evidence>
<accession>A0A7J9BDW7</accession>
<organism evidence="1 2">
    <name type="scientific">Gossypium gossypioides</name>
    <name type="common">Mexican cotton</name>
    <name type="synonym">Selera gossypioides</name>
    <dbReference type="NCBI Taxonomy" id="34282"/>
    <lineage>
        <taxon>Eukaryota</taxon>
        <taxon>Viridiplantae</taxon>
        <taxon>Streptophyta</taxon>
        <taxon>Embryophyta</taxon>
        <taxon>Tracheophyta</taxon>
        <taxon>Spermatophyta</taxon>
        <taxon>Magnoliopsida</taxon>
        <taxon>eudicotyledons</taxon>
        <taxon>Gunneridae</taxon>
        <taxon>Pentapetalae</taxon>
        <taxon>rosids</taxon>
        <taxon>malvids</taxon>
        <taxon>Malvales</taxon>
        <taxon>Malvaceae</taxon>
        <taxon>Malvoideae</taxon>
        <taxon>Gossypium</taxon>
    </lineage>
</organism>
<dbReference type="EMBL" id="JABEZY010000002">
    <property type="protein sequence ID" value="MBA0734531.1"/>
    <property type="molecule type" value="Genomic_DNA"/>
</dbReference>
<evidence type="ECO:0000313" key="2">
    <source>
        <dbReference type="Proteomes" id="UP000593579"/>
    </source>
</evidence>
<dbReference type="OrthoDB" id="10501813at2759"/>
<keyword evidence="2" id="KW-1185">Reference proteome</keyword>
<comment type="caution">
    <text evidence="1">The sequence shown here is derived from an EMBL/GenBank/DDBJ whole genome shotgun (WGS) entry which is preliminary data.</text>
</comment>
<dbReference type="Proteomes" id="UP000593579">
    <property type="component" value="Unassembled WGS sequence"/>
</dbReference>
<sequence>MRWLDDNFQTIEASTSDVEKEQSTRAVILRLMGDLLMPDKFCNLHLARESVIGHFCKGRDAQIRPSDTAVWVYDYLPMCEPYLTSKLATSSDYMDWFRHYGKLCLLPNLERSKQYRRKRPRRGLINPRSGGHVADRLTSALHAHPDPVPVQPPG</sequence>
<dbReference type="AlphaFoldDB" id="A0A7J9BDW7"/>
<gene>
    <name evidence="1" type="ORF">Gogos_018433</name>
</gene>
<reference evidence="1 2" key="1">
    <citation type="journal article" date="2019" name="Genome Biol. Evol.">
        <title>Insights into the evolution of the New World diploid cottons (Gossypium, subgenus Houzingenia) based on genome sequencing.</title>
        <authorList>
            <person name="Grover C.E."/>
            <person name="Arick M.A. 2nd"/>
            <person name="Thrash A."/>
            <person name="Conover J.L."/>
            <person name="Sanders W.S."/>
            <person name="Peterson D.G."/>
            <person name="Frelichowski J.E."/>
            <person name="Scheffler J.A."/>
            <person name="Scheffler B.E."/>
            <person name="Wendel J.F."/>
        </authorList>
    </citation>
    <scope>NUCLEOTIDE SEQUENCE [LARGE SCALE GENOMIC DNA]</scope>
    <source>
        <strain evidence="1">5</strain>
        <tissue evidence="1">Leaf</tissue>
    </source>
</reference>